<dbReference type="SUPFAM" id="SSF110857">
    <property type="entry name" value="Gamma-glutamyl cyclotransferase-like"/>
    <property type="match status" value="1"/>
</dbReference>
<dbReference type="PANTHER" id="PTHR31544">
    <property type="entry name" value="AIG2-LIKE PROTEIN D"/>
    <property type="match status" value="1"/>
</dbReference>
<evidence type="ECO:0000313" key="6">
    <source>
        <dbReference type="EMBL" id="KAF2750815.1"/>
    </source>
</evidence>
<dbReference type="EMBL" id="MU006563">
    <property type="protein sequence ID" value="KAF2750815.1"/>
    <property type="molecule type" value="Genomic_DNA"/>
</dbReference>
<sequence length="218" mass="24235">MDNKTPLSPPPLPQSFEHSTEDDIPKGPSSPSPPLPPPGANIHDGALPPPPPFPTDQRPLPSDWKSIMLRMIAEGKDPSPTPSPRYPMFFYGSLMDPEVLQTIAHLPNPPQMRPATVTGCSLKLWDIYPALVRDPEGTVAGMVWDGATAVQFEKLAAYETEAYTWCECDVVFEDGTTKRCRTFCWGGEMDSEELEEAPGDKFDLEAWQRDYKPHVFGH</sequence>
<evidence type="ECO:0000256" key="4">
    <source>
        <dbReference type="SAM" id="MobiDB-lite"/>
    </source>
</evidence>
<proteinExistence type="inferred from homology"/>
<dbReference type="InterPro" id="IPR009288">
    <property type="entry name" value="AIG2-like_dom"/>
</dbReference>
<dbReference type="InterPro" id="IPR013024">
    <property type="entry name" value="GGCT-like"/>
</dbReference>
<dbReference type="InterPro" id="IPR036568">
    <property type="entry name" value="GGCT-like_sf"/>
</dbReference>
<evidence type="ECO:0000259" key="5">
    <source>
        <dbReference type="Pfam" id="PF06094"/>
    </source>
</evidence>
<dbReference type="CDD" id="cd06661">
    <property type="entry name" value="GGCT_like"/>
    <property type="match status" value="1"/>
</dbReference>
<gene>
    <name evidence="6" type="ORF">M011DRAFT_464624</name>
</gene>
<dbReference type="OrthoDB" id="3262926at2759"/>
<dbReference type="AlphaFoldDB" id="A0A6A6VJP6"/>
<dbReference type="Pfam" id="PF06094">
    <property type="entry name" value="GGACT"/>
    <property type="match status" value="1"/>
</dbReference>
<dbReference type="PANTHER" id="PTHR31544:SF4">
    <property type="entry name" value="GAMMA-GLUTAMYLCYCLOTRANSFERASE-RELATED"/>
    <property type="match status" value="1"/>
</dbReference>
<dbReference type="InterPro" id="IPR045038">
    <property type="entry name" value="AIG2-like"/>
</dbReference>
<dbReference type="Gene3D" id="3.10.490.10">
    <property type="entry name" value="Gamma-glutamyl cyclotransferase-like"/>
    <property type="match status" value="1"/>
</dbReference>
<accession>A0A6A6VJP6</accession>
<keyword evidence="7" id="KW-1185">Reference proteome</keyword>
<comment type="similarity">
    <text evidence="1">Belongs to the gamma-glutamylcyclotransferase family.</text>
</comment>
<reference evidence="6" key="1">
    <citation type="journal article" date="2020" name="Stud. Mycol.">
        <title>101 Dothideomycetes genomes: a test case for predicting lifestyles and emergence of pathogens.</title>
        <authorList>
            <person name="Haridas S."/>
            <person name="Albert R."/>
            <person name="Binder M."/>
            <person name="Bloem J."/>
            <person name="Labutti K."/>
            <person name="Salamov A."/>
            <person name="Andreopoulos B."/>
            <person name="Baker S."/>
            <person name="Barry K."/>
            <person name="Bills G."/>
            <person name="Bluhm B."/>
            <person name="Cannon C."/>
            <person name="Castanera R."/>
            <person name="Culley D."/>
            <person name="Daum C."/>
            <person name="Ezra D."/>
            <person name="Gonzalez J."/>
            <person name="Henrissat B."/>
            <person name="Kuo A."/>
            <person name="Liang C."/>
            <person name="Lipzen A."/>
            <person name="Lutzoni F."/>
            <person name="Magnuson J."/>
            <person name="Mondo S."/>
            <person name="Nolan M."/>
            <person name="Ohm R."/>
            <person name="Pangilinan J."/>
            <person name="Park H.-J."/>
            <person name="Ramirez L."/>
            <person name="Alfaro M."/>
            <person name="Sun H."/>
            <person name="Tritt A."/>
            <person name="Yoshinaga Y."/>
            <person name="Zwiers L.-H."/>
            <person name="Turgeon B."/>
            <person name="Goodwin S."/>
            <person name="Spatafora J."/>
            <person name="Crous P."/>
            <person name="Grigoriev I."/>
        </authorList>
    </citation>
    <scope>NUCLEOTIDE SEQUENCE</scope>
    <source>
        <strain evidence="6">CBS 119925</strain>
    </source>
</reference>
<name>A0A6A6VJP6_9PLEO</name>
<dbReference type="GO" id="GO:0016740">
    <property type="term" value="F:transferase activity"/>
    <property type="evidence" value="ECO:0007669"/>
    <property type="project" value="UniProtKB-KW"/>
</dbReference>
<organism evidence="6 7">
    <name type="scientific">Sporormia fimetaria CBS 119925</name>
    <dbReference type="NCBI Taxonomy" id="1340428"/>
    <lineage>
        <taxon>Eukaryota</taxon>
        <taxon>Fungi</taxon>
        <taxon>Dikarya</taxon>
        <taxon>Ascomycota</taxon>
        <taxon>Pezizomycotina</taxon>
        <taxon>Dothideomycetes</taxon>
        <taxon>Pleosporomycetidae</taxon>
        <taxon>Pleosporales</taxon>
        <taxon>Sporormiaceae</taxon>
        <taxon>Sporormia</taxon>
    </lineage>
</organism>
<evidence type="ECO:0000256" key="2">
    <source>
        <dbReference type="ARBA" id="ARBA00022679"/>
    </source>
</evidence>
<protein>
    <recommendedName>
        <fullName evidence="3">Putative gamma-glutamylcyclotransferase</fullName>
    </recommendedName>
</protein>
<keyword evidence="2" id="KW-0808">Transferase</keyword>
<evidence type="ECO:0000313" key="7">
    <source>
        <dbReference type="Proteomes" id="UP000799440"/>
    </source>
</evidence>
<feature type="domain" description="Gamma-glutamylcyclotransferase AIG2-like" evidence="5">
    <location>
        <begin position="88"/>
        <end position="195"/>
    </location>
</feature>
<evidence type="ECO:0000256" key="1">
    <source>
        <dbReference type="ARBA" id="ARBA00008861"/>
    </source>
</evidence>
<evidence type="ECO:0000256" key="3">
    <source>
        <dbReference type="ARBA" id="ARBA00030602"/>
    </source>
</evidence>
<dbReference type="Proteomes" id="UP000799440">
    <property type="component" value="Unassembled WGS sequence"/>
</dbReference>
<feature type="compositionally biased region" description="Pro residues" evidence="4">
    <location>
        <begin position="28"/>
        <end position="39"/>
    </location>
</feature>
<feature type="region of interest" description="Disordered" evidence="4">
    <location>
        <begin position="1"/>
        <end position="60"/>
    </location>
</feature>